<evidence type="ECO:0000313" key="2">
    <source>
        <dbReference type="Proteomes" id="UP001396334"/>
    </source>
</evidence>
<organism evidence="1 2">
    <name type="scientific">Hibiscus sabdariffa</name>
    <name type="common">roselle</name>
    <dbReference type="NCBI Taxonomy" id="183260"/>
    <lineage>
        <taxon>Eukaryota</taxon>
        <taxon>Viridiplantae</taxon>
        <taxon>Streptophyta</taxon>
        <taxon>Embryophyta</taxon>
        <taxon>Tracheophyta</taxon>
        <taxon>Spermatophyta</taxon>
        <taxon>Magnoliopsida</taxon>
        <taxon>eudicotyledons</taxon>
        <taxon>Gunneridae</taxon>
        <taxon>Pentapetalae</taxon>
        <taxon>rosids</taxon>
        <taxon>malvids</taxon>
        <taxon>Malvales</taxon>
        <taxon>Malvaceae</taxon>
        <taxon>Malvoideae</taxon>
        <taxon>Hibiscus</taxon>
    </lineage>
</organism>
<comment type="caution">
    <text evidence="1">The sequence shown here is derived from an EMBL/GenBank/DDBJ whole genome shotgun (WGS) entry which is preliminary data.</text>
</comment>
<gene>
    <name evidence="1" type="ORF">V6N11_001621</name>
</gene>
<keyword evidence="2" id="KW-1185">Reference proteome</keyword>
<name>A0ABR2S0U5_9ROSI</name>
<evidence type="ECO:0000313" key="1">
    <source>
        <dbReference type="EMBL" id="KAK9018651.1"/>
    </source>
</evidence>
<dbReference type="EMBL" id="JBBPBN010000019">
    <property type="protein sequence ID" value="KAK9018651.1"/>
    <property type="molecule type" value="Genomic_DNA"/>
</dbReference>
<proteinExistence type="predicted"/>
<reference evidence="1 2" key="1">
    <citation type="journal article" date="2024" name="G3 (Bethesda)">
        <title>Genome assembly of Hibiscus sabdariffa L. provides insights into metabolisms of medicinal natural products.</title>
        <authorList>
            <person name="Kim T."/>
        </authorList>
    </citation>
    <scope>NUCLEOTIDE SEQUENCE [LARGE SCALE GENOMIC DNA]</scope>
    <source>
        <strain evidence="1">TK-2024</strain>
        <tissue evidence="1">Old leaves</tissue>
    </source>
</reference>
<protein>
    <submittedName>
        <fullName evidence="1">Uncharacterized protein</fullName>
    </submittedName>
</protein>
<accession>A0ABR2S0U5</accession>
<sequence length="88" mass="9554">MSIQIIIWYQRRFDLVAIVDADAVAIILRSVASDNPPSIVVNLTVDRPSDVDSTVDPDVNIVYGNPSSNGVNSMIDAFVPTSNVKTCF</sequence>
<dbReference type="Proteomes" id="UP001396334">
    <property type="component" value="Unassembled WGS sequence"/>
</dbReference>